<evidence type="ECO:0000256" key="1">
    <source>
        <dbReference type="ARBA" id="ARBA00022801"/>
    </source>
</evidence>
<feature type="binding site" evidence="3">
    <location>
        <position position="58"/>
    </location>
    <ligand>
        <name>substrate</name>
    </ligand>
</feature>
<gene>
    <name evidence="4" type="ORF">SAMN02745973_00118</name>
</gene>
<dbReference type="CDD" id="cd07067">
    <property type="entry name" value="HP_PGM_like"/>
    <property type="match status" value="1"/>
</dbReference>
<feature type="binding site" evidence="3">
    <location>
        <begin position="8"/>
        <end position="15"/>
    </location>
    <ligand>
        <name>substrate</name>
    </ligand>
</feature>
<dbReference type="Proteomes" id="UP000196365">
    <property type="component" value="Unassembled WGS sequence"/>
</dbReference>
<dbReference type="EMBL" id="FUWV01000001">
    <property type="protein sequence ID" value="SJZ34060.1"/>
    <property type="molecule type" value="Genomic_DNA"/>
</dbReference>
<reference evidence="4 5" key="1">
    <citation type="submission" date="2017-02" db="EMBL/GenBank/DDBJ databases">
        <authorList>
            <person name="Peterson S.W."/>
        </authorList>
    </citation>
    <scope>NUCLEOTIDE SEQUENCE [LARGE SCALE GENOMIC DNA]</scope>
    <source>
        <strain evidence="4 5">DSM 15102</strain>
    </source>
</reference>
<dbReference type="InterPro" id="IPR029033">
    <property type="entry name" value="His_PPase_superfam"/>
</dbReference>
<dbReference type="GO" id="GO:0005829">
    <property type="term" value="C:cytosol"/>
    <property type="evidence" value="ECO:0007669"/>
    <property type="project" value="TreeGrafter"/>
</dbReference>
<feature type="active site" description="Proton donor/acceptor" evidence="2">
    <location>
        <position position="82"/>
    </location>
</feature>
<sequence length="204" mass="23808">MSRLYLIRHGETIWNRERKTQGIKNVSLSETGKLQAKYLAKRLKKENIDFIYSSDLSRAYKTAEIVGNHIGKSVQILPEIREMNFGDWEGLTLNEIDKKFHDIYNQWNHTPHLAKIPGGETLIQVQERAIKVVNRIIKKNPNKNIVMISHGTTIKTIIFYLLDIDLSYYKKIKQDNTAINIIDFKKEYNVLVKLNDTCHLLNLK</sequence>
<dbReference type="GO" id="GO:0043456">
    <property type="term" value="P:regulation of pentose-phosphate shunt"/>
    <property type="evidence" value="ECO:0007669"/>
    <property type="project" value="TreeGrafter"/>
</dbReference>
<feature type="active site" description="Tele-phosphohistidine intermediate" evidence="2">
    <location>
        <position position="9"/>
    </location>
</feature>
<evidence type="ECO:0000313" key="5">
    <source>
        <dbReference type="Proteomes" id="UP000196365"/>
    </source>
</evidence>
<dbReference type="GO" id="GO:0004331">
    <property type="term" value="F:fructose-2,6-bisphosphate 2-phosphatase activity"/>
    <property type="evidence" value="ECO:0007669"/>
    <property type="project" value="TreeGrafter"/>
</dbReference>
<dbReference type="PANTHER" id="PTHR46517">
    <property type="entry name" value="FRUCTOSE-2,6-BISPHOSPHATASE TIGAR"/>
    <property type="match status" value="1"/>
</dbReference>
<protein>
    <submittedName>
        <fullName evidence="4">Probable phosphoglycerate mutase</fullName>
    </submittedName>
</protein>
<dbReference type="SUPFAM" id="SSF53254">
    <property type="entry name" value="Phosphoglycerate mutase-like"/>
    <property type="match status" value="1"/>
</dbReference>
<evidence type="ECO:0000256" key="2">
    <source>
        <dbReference type="PIRSR" id="PIRSR613078-1"/>
    </source>
</evidence>
<evidence type="ECO:0000256" key="3">
    <source>
        <dbReference type="PIRSR" id="PIRSR613078-2"/>
    </source>
</evidence>
<dbReference type="Gene3D" id="3.40.50.1240">
    <property type="entry name" value="Phosphoglycerate mutase-like"/>
    <property type="match status" value="1"/>
</dbReference>
<dbReference type="PANTHER" id="PTHR46517:SF1">
    <property type="entry name" value="FRUCTOSE-2,6-BISPHOSPHATASE TIGAR"/>
    <property type="match status" value="1"/>
</dbReference>
<dbReference type="InterPro" id="IPR051695">
    <property type="entry name" value="Phosphoglycerate_Mutase"/>
</dbReference>
<dbReference type="PIRSF" id="PIRSF000709">
    <property type="entry name" value="6PFK_2-Ptase"/>
    <property type="match status" value="1"/>
</dbReference>
<keyword evidence="5" id="KW-1185">Reference proteome</keyword>
<dbReference type="OrthoDB" id="9781415at2"/>
<dbReference type="Pfam" id="PF00300">
    <property type="entry name" value="His_Phos_1"/>
    <property type="match status" value="1"/>
</dbReference>
<dbReference type="AlphaFoldDB" id="A0A1T4JV27"/>
<dbReference type="InterPro" id="IPR001345">
    <property type="entry name" value="PG/BPGM_mutase_AS"/>
</dbReference>
<proteinExistence type="predicted"/>
<evidence type="ECO:0000313" key="4">
    <source>
        <dbReference type="EMBL" id="SJZ34060.1"/>
    </source>
</evidence>
<name>A0A1T4JV27_9FIRM</name>
<accession>A0A1T4JV27</accession>
<dbReference type="PROSITE" id="PS00175">
    <property type="entry name" value="PG_MUTASE"/>
    <property type="match status" value="1"/>
</dbReference>
<dbReference type="InterPro" id="IPR013078">
    <property type="entry name" value="His_Pase_superF_clade-1"/>
</dbReference>
<dbReference type="SMART" id="SM00855">
    <property type="entry name" value="PGAM"/>
    <property type="match status" value="1"/>
</dbReference>
<keyword evidence="1" id="KW-0378">Hydrolase</keyword>
<organism evidence="4 5">
    <name type="scientific">Garciella nitratireducens DSM 15102</name>
    <dbReference type="NCBI Taxonomy" id="1121911"/>
    <lineage>
        <taxon>Bacteria</taxon>
        <taxon>Bacillati</taxon>
        <taxon>Bacillota</taxon>
        <taxon>Clostridia</taxon>
        <taxon>Eubacteriales</taxon>
        <taxon>Eubacteriaceae</taxon>
        <taxon>Garciella</taxon>
    </lineage>
</organism>
<dbReference type="GO" id="GO:0045820">
    <property type="term" value="P:negative regulation of glycolytic process"/>
    <property type="evidence" value="ECO:0007669"/>
    <property type="project" value="TreeGrafter"/>
</dbReference>
<dbReference type="RefSeq" id="WP_087677574.1">
    <property type="nucleotide sequence ID" value="NZ_FUWV01000001.1"/>
</dbReference>